<evidence type="ECO:0000313" key="2">
    <source>
        <dbReference type="Proteomes" id="UP000254424"/>
    </source>
</evidence>
<gene>
    <name evidence="1" type="ORF">NCTC11155_01467</name>
</gene>
<name>A0A380YLU2_9BACE</name>
<evidence type="ECO:0000313" key="1">
    <source>
        <dbReference type="EMBL" id="SUV29483.1"/>
    </source>
</evidence>
<dbReference type="AlphaFoldDB" id="A0A380YLU2"/>
<dbReference type="EMBL" id="UFSX01000001">
    <property type="protein sequence ID" value="SUV29483.1"/>
    <property type="molecule type" value="Genomic_DNA"/>
</dbReference>
<organism evidence="1 2">
    <name type="scientific">Bacteroides eggerthii</name>
    <dbReference type="NCBI Taxonomy" id="28111"/>
    <lineage>
        <taxon>Bacteria</taxon>
        <taxon>Pseudomonadati</taxon>
        <taxon>Bacteroidota</taxon>
        <taxon>Bacteroidia</taxon>
        <taxon>Bacteroidales</taxon>
        <taxon>Bacteroidaceae</taxon>
        <taxon>Bacteroides</taxon>
    </lineage>
</organism>
<accession>A0A380YLU2</accession>
<proteinExistence type="predicted"/>
<dbReference type="STRING" id="483216.BACEGG_02364"/>
<dbReference type="Proteomes" id="UP000254424">
    <property type="component" value="Unassembled WGS sequence"/>
</dbReference>
<reference evidence="1 2" key="1">
    <citation type="submission" date="2018-06" db="EMBL/GenBank/DDBJ databases">
        <authorList>
            <consortium name="Pathogen Informatics"/>
            <person name="Doyle S."/>
        </authorList>
    </citation>
    <scope>NUCLEOTIDE SEQUENCE [LARGE SCALE GENOMIC DNA]</scope>
    <source>
        <strain evidence="1 2">NCTC11155</strain>
    </source>
</reference>
<sequence>MDILNEQYIDMQMIIWLCDVHLKATCTHLRAGNGWRKVLPKIKLFTASF</sequence>
<protein>
    <submittedName>
        <fullName evidence="1">Uncharacterized protein</fullName>
    </submittedName>
</protein>